<name>A0A392ULX8_9FABA</name>
<dbReference type="EMBL" id="LXQA010863997">
    <property type="protein sequence ID" value="MCI74591.1"/>
    <property type="molecule type" value="Genomic_DNA"/>
</dbReference>
<feature type="non-terminal residue" evidence="1">
    <location>
        <position position="26"/>
    </location>
</feature>
<dbReference type="Proteomes" id="UP000265520">
    <property type="component" value="Unassembled WGS sequence"/>
</dbReference>
<accession>A0A392ULX8</accession>
<dbReference type="AlphaFoldDB" id="A0A392ULX8"/>
<sequence length="26" mass="3023">MDMWPKPTPPETAYEYLLPPVYKTGP</sequence>
<keyword evidence="2" id="KW-1185">Reference proteome</keyword>
<organism evidence="1 2">
    <name type="scientific">Trifolium medium</name>
    <dbReference type="NCBI Taxonomy" id="97028"/>
    <lineage>
        <taxon>Eukaryota</taxon>
        <taxon>Viridiplantae</taxon>
        <taxon>Streptophyta</taxon>
        <taxon>Embryophyta</taxon>
        <taxon>Tracheophyta</taxon>
        <taxon>Spermatophyta</taxon>
        <taxon>Magnoliopsida</taxon>
        <taxon>eudicotyledons</taxon>
        <taxon>Gunneridae</taxon>
        <taxon>Pentapetalae</taxon>
        <taxon>rosids</taxon>
        <taxon>fabids</taxon>
        <taxon>Fabales</taxon>
        <taxon>Fabaceae</taxon>
        <taxon>Papilionoideae</taxon>
        <taxon>50 kb inversion clade</taxon>
        <taxon>NPAAA clade</taxon>
        <taxon>Hologalegina</taxon>
        <taxon>IRL clade</taxon>
        <taxon>Trifolieae</taxon>
        <taxon>Trifolium</taxon>
    </lineage>
</organism>
<evidence type="ECO:0000313" key="2">
    <source>
        <dbReference type="Proteomes" id="UP000265520"/>
    </source>
</evidence>
<protein>
    <submittedName>
        <fullName evidence="1">Uncharacterized protein</fullName>
    </submittedName>
</protein>
<reference evidence="1 2" key="1">
    <citation type="journal article" date="2018" name="Front. Plant Sci.">
        <title>Red Clover (Trifolium pratense) and Zigzag Clover (T. medium) - A Picture of Genomic Similarities and Differences.</title>
        <authorList>
            <person name="Dluhosova J."/>
            <person name="Istvanek J."/>
            <person name="Nedelnik J."/>
            <person name="Repkova J."/>
        </authorList>
    </citation>
    <scope>NUCLEOTIDE SEQUENCE [LARGE SCALE GENOMIC DNA]</scope>
    <source>
        <strain evidence="2">cv. 10/8</strain>
        <tissue evidence="1">Leaf</tissue>
    </source>
</reference>
<proteinExistence type="predicted"/>
<comment type="caution">
    <text evidence="1">The sequence shown here is derived from an EMBL/GenBank/DDBJ whole genome shotgun (WGS) entry which is preliminary data.</text>
</comment>
<evidence type="ECO:0000313" key="1">
    <source>
        <dbReference type="EMBL" id="MCI74591.1"/>
    </source>
</evidence>